<evidence type="ECO:0000259" key="5">
    <source>
        <dbReference type="PROSITE" id="PS00622"/>
    </source>
</evidence>
<dbReference type="Pfam" id="PF04542">
    <property type="entry name" value="Sigma70_r2"/>
    <property type="match status" value="1"/>
</dbReference>
<keyword evidence="3" id="KW-0731">Sigma factor</keyword>
<dbReference type="CDD" id="cd06171">
    <property type="entry name" value="Sigma70_r4"/>
    <property type="match status" value="1"/>
</dbReference>
<dbReference type="InterPro" id="IPR036388">
    <property type="entry name" value="WH-like_DNA-bd_sf"/>
</dbReference>
<dbReference type="PROSITE" id="PS00622">
    <property type="entry name" value="HTH_LUXR_1"/>
    <property type="match status" value="1"/>
</dbReference>
<dbReference type="PANTHER" id="PTHR43133">
    <property type="entry name" value="RNA POLYMERASE ECF-TYPE SIGMA FACTO"/>
    <property type="match status" value="1"/>
</dbReference>
<protein>
    <submittedName>
        <fullName evidence="6">RNA polymerase sigma-70 factor (ECF subfamily)</fullName>
    </submittedName>
</protein>
<comment type="caution">
    <text evidence="6">The sequence shown here is derived from an EMBL/GenBank/DDBJ whole genome shotgun (WGS) entry which is preliminary data.</text>
</comment>
<dbReference type="InterPro" id="IPR013324">
    <property type="entry name" value="RNA_pol_sigma_r3/r4-like"/>
</dbReference>
<evidence type="ECO:0000313" key="7">
    <source>
        <dbReference type="Proteomes" id="UP001241472"/>
    </source>
</evidence>
<accession>A0ABT9PM02</accession>
<dbReference type="InterPro" id="IPR007627">
    <property type="entry name" value="RNA_pol_sigma70_r2"/>
</dbReference>
<dbReference type="PANTHER" id="PTHR43133:SF63">
    <property type="entry name" value="RNA POLYMERASE SIGMA FACTOR FECI-RELATED"/>
    <property type="match status" value="1"/>
</dbReference>
<dbReference type="InterPro" id="IPR013325">
    <property type="entry name" value="RNA_pol_sigma_r2"/>
</dbReference>
<reference evidence="6 7" key="1">
    <citation type="submission" date="2023-07" db="EMBL/GenBank/DDBJ databases">
        <title>Sorghum-associated microbial communities from plants grown in Nebraska, USA.</title>
        <authorList>
            <person name="Schachtman D."/>
        </authorList>
    </citation>
    <scope>NUCLEOTIDE SEQUENCE [LARGE SCALE GENOMIC DNA]</scope>
    <source>
        <strain evidence="6 7">DS1307</strain>
    </source>
</reference>
<feature type="domain" description="HTH luxR-type" evidence="5">
    <location>
        <begin position="134"/>
        <end position="161"/>
    </location>
</feature>
<evidence type="ECO:0000256" key="1">
    <source>
        <dbReference type="ARBA" id="ARBA00010641"/>
    </source>
</evidence>
<dbReference type="NCBIfam" id="TIGR02937">
    <property type="entry name" value="sigma70-ECF"/>
    <property type="match status" value="1"/>
</dbReference>
<keyword evidence="2" id="KW-0805">Transcription regulation</keyword>
<dbReference type="InterPro" id="IPR039425">
    <property type="entry name" value="RNA_pol_sigma-70-like"/>
</dbReference>
<proteinExistence type="inferred from homology"/>
<evidence type="ECO:0000313" key="6">
    <source>
        <dbReference type="EMBL" id="MDP9835485.1"/>
    </source>
</evidence>
<dbReference type="Gene3D" id="1.10.1740.10">
    <property type="match status" value="1"/>
</dbReference>
<evidence type="ECO:0000256" key="4">
    <source>
        <dbReference type="ARBA" id="ARBA00023163"/>
    </source>
</evidence>
<dbReference type="SUPFAM" id="SSF88659">
    <property type="entry name" value="Sigma3 and sigma4 domains of RNA polymerase sigma factors"/>
    <property type="match status" value="1"/>
</dbReference>
<keyword evidence="4" id="KW-0804">Transcription</keyword>
<organism evidence="6 7">
    <name type="scientific">Neorhizobium huautlense</name>
    <dbReference type="NCBI Taxonomy" id="67774"/>
    <lineage>
        <taxon>Bacteria</taxon>
        <taxon>Pseudomonadati</taxon>
        <taxon>Pseudomonadota</taxon>
        <taxon>Alphaproteobacteria</taxon>
        <taxon>Hyphomicrobiales</taxon>
        <taxon>Rhizobiaceae</taxon>
        <taxon>Rhizobium/Agrobacterium group</taxon>
        <taxon>Neorhizobium</taxon>
    </lineage>
</organism>
<dbReference type="Gene3D" id="1.10.10.10">
    <property type="entry name" value="Winged helix-like DNA-binding domain superfamily/Winged helix DNA-binding domain"/>
    <property type="match status" value="1"/>
</dbReference>
<dbReference type="Pfam" id="PF08281">
    <property type="entry name" value="Sigma70_r4_2"/>
    <property type="match status" value="1"/>
</dbReference>
<evidence type="ECO:0000256" key="2">
    <source>
        <dbReference type="ARBA" id="ARBA00023015"/>
    </source>
</evidence>
<name>A0ABT9PM02_9HYPH</name>
<sequence>MHSAFTPDLLGTFLSLRKRLLSTISRLVRSHATAEDLAQDTFLRLWERRNTPVDPAHLQNYVLRTGRNLAIDFRRRERIAPFVQGIEHLDFIADQAPTPEDSTAARQKLRVLSAAIEALPPRARQVFVMARIDGLTYVEIGEKLGISPKTVFSHMVAALEKLDSSCHSDD</sequence>
<dbReference type="InterPro" id="IPR013249">
    <property type="entry name" value="RNA_pol_sigma70_r4_t2"/>
</dbReference>
<gene>
    <name evidence="6" type="ORF">J2T09_000226</name>
</gene>
<dbReference type="InterPro" id="IPR000792">
    <property type="entry name" value="Tscrpt_reg_LuxR_C"/>
</dbReference>
<keyword evidence="7" id="KW-1185">Reference proteome</keyword>
<dbReference type="SUPFAM" id="SSF88946">
    <property type="entry name" value="Sigma2 domain of RNA polymerase sigma factors"/>
    <property type="match status" value="1"/>
</dbReference>
<dbReference type="InterPro" id="IPR014284">
    <property type="entry name" value="RNA_pol_sigma-70_dom"/>
</dbReference>
<evidence type="ECO:0000256" key="3">
    <source>
        <dbReference type="ARBA" id="ARBA00023082"/>
    </source>
</evidence>
<dbReference type="EMBL" id="JAUSRF010000001">
    <property type="protein sequence ID" value="MDP9835485.1"/>
    <property type="molecule type" value="Genomic_DNA"/>
</dbReference>
<comment type="similarity">
    <text evidence="1">Belongs to the sigma-70 factor family. ECF subfamily.</text>
</comment>
<dbReference type="Proteomes" id="UP001241472">
    <property type="component" value="Unassembled WGS sequence"/>
</dbReference>